<keyword evidence="2" id="KW-1185">Reference proteome</keyword>
<name>A0A0N4W9L3_HAEPC</name>
<gene>
    <name evidence="1" type="ORF">HPLM_LOCUS6987</name>
</gene>
<evidence type="ECO:0000313" key="1">
    <source>
        <dbReference type="EMBL" id="VDO30600.1"/>
    </source>
</evidence>
<dbReference type="Proteomes" id="UP000268014">
    <property type="component" value="Unassembled WGS sequence"/>
</dbReference>
<protein>
    <submittedName>
        <fullName evidence="3">Neur_chan_LBD domain-containing protein</fullName>
    </submittedName>
</protein>
<accession>A0A0N4W9L3</accession>
<proteinExistence type="predicted"/>
<dbReference type="EMBL" id="UZAF01016581">
    <property type="protein sequence ID" value="VDO30600.1"/>
    <property type="molecule type" value="Genomic_DNA"/>
</dbReference>
<evidence type="ECO:0000313" key="2">
    <source>
        <dbReference type="Proteomes" id="UP000268014"/>
    </source>
</evidence>
<dbReference type="AlphaFoldDB" id="A0A0N4W9L3"/>
<evidence type="ECO:0000313" key="3">
    <source>
        <dbReference type="WBParaSite" id="HPLM_0000699501-mRNA-1"/>
    </source>
</evidence>
<dbReference type="WBParaSite" id="HPLM_0000699501-mRNA-1">
    <property type="protein sequence ID" value="HPLM_0000699501-mRNA-1"/>
    <property type="gene ID" value="HPLM_0000699501"/>
</dbReference>
<reference evidence="3" key="1">
    <citation type="submission" date="2017-02" db="UniProtKB">
        <authorList>
            <consortium name="WormBaseParasite"/>
        </authorList>
    </citation>
    <scope>IDENTIFICATION</scope>
</reference>
<sequence length="34" mass="3746">MHPKNMTFSVHLGLTLSLAFTEKKLSPSESVTIT</sequence>
<reference evidence="1 2" key="2">
    <citation type="submission" date="2018-11" db="EMBL/GenBank/DDBJ databases">
        <authorList>
            <consortium name="Pathogen Informatics"/>
        </authorList>
    </citation>
    <scope>NUCLEOTIDE SEQUENCE [LARGE SCALE GENOMIC DNA]</scope>
    <source>
        <strain evidence="1 2">MHpl1</strain>
    </source>
</reference>
<organism evidence="3">
    <name type="scientific">Haemonchus placei</name>
    <name type="common">Barber's pole worm</name>
    <dbReference type="NCBI Taxonomy" id="6290"/>
    <lineage>
        <taxon>Eukaryota</taxon>
        <taxon>Metazoa</taxon>
        <taxon>Ecdysozoa</taxon>
        <taxon>Nematoda</taxon>
        <taxon>Chromadorea</taxon>
        <taxon>Rhabditida</taxon>
        <taxon>Rhabditina</taxon>
        <taxon>Rhabditomorpha</taxon>
        <taxon>Strongyloidea</taxon>
        <taxon>Trichostrongylidae</taxon>
        <taxon>Haemonchus</taxon>
    </lineage>
</organism>